<evidence type="ECO:0000313" key="1">
    <source>
        <dbReference type="EMBL" id="SET09382.1"/>
    </source>
</evidence>
<sequence length="140" mass="15470">MSTESATALVRQVVDDWNKADLDALDEHLDPSTYVNRDPNNPEVTDFASYKRWAAAARAAFPDLHVTIDDLIAEGEKVAKLWSFEATHQGEFLGIAPTGKRITWSGITIYRVSGDRVVECTWRTDALGLLQQLGAIPAAR</sequence>
<reference evidence="2" key="1">
    <citation type="submission" date="2016-10" db="EMBL/GenBank/DDBJ databases">
        <authorList>
            <person name="Varghese N."/>
            <person name="Submissions S."/>
        </authorList>
    </citation>
    <scope>NUCLEOTIDE SEQUENCE [LARGE SCALE GENOMIC DNA]</scope>
    <source>
        <strain evidence="2">DSM 44209</strain>
    </source>
</reference>
<dbReference type="RefSeq" id="WP_175486400.1">
    <property type="nucleotide sequence ID" value="NZ_FOIE01000002.1"/>
</dbReference>
<organism evidence="1 2">
    <name type="scientific">Geodermatophilus poikilotrophus</name>
    <dbReference type="NCBI Taxonomy" id="1333667"/>
    <lineage>
        <taxon>Bacteria</taxon>
        <taxon>Bacillati</taxon>
        <taxon>Actinomycetota</taxon>
        <taxon>Actinomycetes</taxon>
        <taxon>Geodermatophilales</taxon>
        <taxon>Geodermatophilaceae</taxon>
        <taxon>Geodermatophilus</taxon>
    </lineage>
</organism>
<dbReference type="InterPro" id="IPR032710">
    <property type="entry name" value="NTF2-like_dom_sf"/>
</dbReference>
<dbReference type="PANTHER" id="PTHR38436">
    <property type="entry name" value="POLYKETIDE CYCLASE SNOAL-LIKE DOMAIN"/>
    <property type="match status" value="1"/>
</dbReference>
<dbReference type="GO" id="GO:0030638">
    <property type="term" value="P:polyketide metabolic process"/>
    <property type="evidence" value="ECO:0007669"/>
    <property type="project" value="InterPro"/>
</dbReference>
<dbReference type="Gene3D" id="3.10.450.50">
    <property type="match status" value="1"/>
</dbReference>
<dbReference type="Proteomes" id="UP000198507">
    <property type="component" value="Unassembled WGS sequence"/>
</dbReference>
<dbReference type="InterPro" id="IPR009959">
    <property type="entry name" value="Cyclase_SnoaL-like"/>
</dbReference>
<dbReference type="EMBL" id="FOIE01000002">
    <property type="protein sequence ID" value="SET09382.1"/>
    <property type="molecule type" value="Genomic_DNA"/>
</dbReference>
<name>A0A1I0BR55_9ACTN</name>
<protein>
    <submittedName>
        <fullName evidence="1">SnoaL-like polyketide cyclase</fullName>
    </submittedName>
</protein>
<accession>A0A1I0BR55</accession>
<keyword evidence="2" id="KW-1185">Reference proteome</keyword>
<dbReference type="Pfam" id="PF07366">
    <property type="entry name" value="SnoaL"/>
    <property type="match status" value="1"/>
</dbReference>
<evidence type="ECO:0000313" key="2">
    <source>
        <dbReference type="Proteomes" id="UP000198507"/>
    </source>
</evidence>
<proteinExistence type="predicted"/>
<gene>
    <name evidence="1" type="ORF">SAMN04488546_1410</name>
</gene>
<dbReference type="SUPFAM" id="SSF54427">
    <property type="entry name" value="NTF2-like"/>
    <property type="match status" value="1"/>
</dbReference>
<dbReference type="AlphaFoldDB" id="A0A1I0BR55"/>
<dbReference type="PANTHER" id="PTHR38436:SF1">
    <property type="entry name" value="ESTER CYCLASE"/>
    <property type="match status" value="1"/>
</dbReference>